<name>A0A933L4S1_9HYPH</name>
<dbReference type="Pfam" id="PF07729">
    <property type="entry name" value="FCD"/>
    <property type="match status" value="1"/>
</dbReference>
<reference evidence="5" key="1">
    <citation type="submission" date="2020-07" db="EMBL/GenBank/DDBJ databases">
        <title>Huge and variable diversity of episymbiotic CPR bacteria and DPANN archaea in groundwater ecosystems.</title>
        <authorList>
            <person name="He C.Y."/>
            <person name="Keren R."/>
            <person name="Whittaker M."/>
            <person name="Farag I.F."/>
            <person name="Doudna J."/>
            <person name="Cate J.H.D."/>
            <person name="Banfield J.F."/>
        </authorList>
    </citation>
    <scope>NUCLEOTIDE SEQUENCE</scope>
    <source>
        <strain evidence="5">NC_groundwater_1586_Pr3_B-0.1um_66_15</strain>
    </source>
</reference>
<evidence type="ECO:0000256" key="1">
    <source>
        <dbReference type="ARBA" id="ARBA00023015"/>
    </source>
</evidence>
<evidence type="ECO:0000259" key="4">
    <source>
        <dbReference type="PROSITE" id="PS50949"/>
    </source>
</evidence>
<dbReference type="PANTHER" id="PTHR43537:SF24">
    <property type="entry name" value="GLUCONATE OPERON TRANSCRIPTIONAL REPRESSOR"/>
    <property type="match status" value="1"/>
</dbReference>
<dbReference type="Proteomes" id="UP000782610">
    <property type="component" value="Unassembled WGS sequence"/>
</dbReference>
<dbReference type="GO" id="GO:0003700">
    <property type="term" value="F:DNA-binding transcription factor activity"/>
    <property type="evidence" value="ECO:0007669"/>
    <property type="project" value="InterPro"/>
</dbReference>
<dbReference type="InterPro" id="IPR008920">
    <property type="entry name" value="TF_FadR/GntR_C"/>
</dbReference>
<dbReference type="SUPFAM" id="SSF48008">
    <property type="entry name" value="GntR ligand-binding domain-like"/>
    <property type="match status" value="1"/>
</dbReference>
<feature type="domain" description="HTH gntR-type" evidence="4">
    <location>
        <begin position="25"/>
        <end position="92"/>
    </location>
</feature>
<evidence type="ECO:0000313" key="5">
    <source>
        <dbReference type="EMBL" id="MBI4924219.1"/>
    </source>
</evidence>
<protein>
    <submittedName>
        <fullName evidence="5">GntR family transcriptional regulator</fullName>
    </submittedName>
</protein>
<sequence>MTRKTKAQASVKAREAPVWEAARPQTLVDHAVAAIIAGAARGVILPGDRIIESELTKGLGMSRVPIREALRTLESQGVVTSAPYKGIRLMEVTHERLEQVLDVRVNLESLAARRAIEAGANDKAGIEKLVRARNELEVMAGRGDVYGFALADAAFHRVFVGLAGNPVLSLLWESLSRQVTIIVGLSTLSKPMDSIVAEHDLLIEVFKTGGQKAMARELHDHIVVLAQSIDFDELVAKRRAQRSK</sequence>
<dbReference type="Gene3D" id="1.10.10.10">
    <property type="entry name" value="Winged helix-like DNA-binding domain superfamily/Winged helix DNA-binding domain"/>
    <property type="match status" value="1"/>
</dbReference>
<comment type="caution">
    <text evidence="5">The sequence shown here is derived from an EMBL/GenBank/DDBJ whole genome shotgun (WGS) entry which is preliminary data.</text>
</comment>
<dbReference type="InterPro" id="IPR011711">
    <property type="entry name" value="GntR_C"/>
</dbReference>
<keyword evidence="1" id="KW-0805">Transcription regulation</keyword>
<evidence type="ECO:0000256" key="2">
    <source>
        <dbReference type="ARBA" id="ARBA00023125"/>
    </source>
</evidence>
<proteinExistence type="predicted"/>
<dbReference type="PROSITE" id="PS50949">
    <property type="entry name" value="HTH_GNTR"/>
    <property type="match status" value="1"/>
</dbReference>
<gene>
    <name evidence="5" type="ORF">HY834_20985</name>
</gene>
<organism evidence="5 6">
    <name type="scientific">Devosia nanyangense</name>
    <dbReference type="NCBI Taxonomy" id="1228055"/>
    <lineage>
        <taxon>Bacteria</taxon>
        <taxon>Pseudomonadati</taxon>
        <taxon>Pseudomonadota</taxon>
        <taxon>Alphaproteobacteria</taxon>
        <taxon>Hyphomicrobiales</taxon>
        <taxon>Devosiaceae</taxon>
        <taxon>Devosia</taxon>
    </lineage>
</organism>
<dbReference type="Gene3D" id="1.20.120.530">
    <property type="entry name" value="GntR ligand-binding domain-like"/>
    <property type="match status" value="1"/>
</dbReference>
<dbReference type="SUPFAM" id="SSF46785">
    <property type="entry name" value="Winged helix' DNA-binding domain"/>
    <property type="match status" value="1"/>
</dbReference>
<keyword evidence="2" id="KW-0238">DNA-binding</keyword>
<dbReference type="SMART" id="SM00345">
    <property type="entry name" value="HTH_GNTR"/>
    <property type="match status" value="1"/>
</dbReference>
<dbReference type="AlphaFoldDB" id="A0A933L4S1"/>
<dbReference type="Pfam" id="PF00392">
    <property type="entry name" value="GntR"/>
    <property type="match status" value="1"/>
</dbReference>
<dbReference type="SMART" id="SM00895">
    <property type="entry name" value="FCD"/>
    <property type="match status" value="1"/>
</dbReference>
<keyword evidence="3" id="KW-0804">Transcription</keyword>
<evidence type="ECO:0000256" key="3">
    <source>
        <dbReference type="ARBA" id="ARBA00023163"/>
    </source>
</evidence>
<dbReference type="InterPro" id="IPR000524">
    <property type="entry name" value="Tscrpt_reg_HTH_GntR"/>
</dbReference>
<dbReference type="InterPro" id="IPR036388">
    <property type="entry name" value="WH-like_DNA-bd_sf"/>
</dbReference>
<dbReference type="PANTHER" id="PTHR43537">
    <property type="entry name" value="TRANSCRIPTIONAL REGULATOR, GNTR FAMILY"/>
    <property type="match status" value="1"/>
</dbReference>
<dbReference type="InterPro" id="IPR036390">
    <property type="entry name" value="WH_DNA-bd_sf"/>
</dbReference>
<evidence type="ECO:0000313" key="6">
    <source>
        <dbReference type="Proteomes" id="UP000782610"/>
    </source>
</evidence>
<dbReference type="GO" id="GO:0003677">
    <property type="term" value="F:DNA binding"/>
    <property type="evidence" value="ECO:0007669"/>
    <property type="project" value="UniProtKB-KW"/>
</dbReference>
<dbReference type="EMBL" id="JACRAF010000069">
    <property type="protein sequence ID" value="MBI4924219.1"/>
    <property type="molecule type" value="Genomic_DNA"/>
</dbReference>
<accession>A0A933L4S1</accession>